<dbReference type="EMBL" id="JTDK01000006">
    <property type="protein sequence ID" value="KHK98778.1"/>
    <property type="molecule type" value="Genomic_DNA"/>
</dbReference>
<dbReference type="Proteomes" id="UP000031030">
    <property type="component" value="Unassembled WGS sequence"/>
</dbReference>
<reference evidence="1 2" key="1">
    <citation type="submission" date="2014-11" db="EMBL/GenBank/DDBJ databases">
        <title>Genome sequence of Microbacterium mangrovi MUSC 115(T).</title>
        <authorList>
            <person name="Lee L.-H."/>
        </authorList>
    </citation>
    <scope>NUCLEOTIDE SEQUENCE [LARGE SCALE GENOMIC DNA]</scope>
    <source>
        <strain evidence="1 2">MUSC 115</strain>
    </source>
</reference>
<evidence type="ECO:0000313" key="1">
    <source>
        <dbReference type="EMBL" id="KHK98778.1"/>
    </source>
</evidence>
<evidence type="ECO:0000313" key="2">
    <source>
        <dbReference type="Proteomes" id="UP000031030"/>
    </source>
</evidence>
<comment type="caution">
    <text evidence="1">The sequence shown here is derived from an EMBL/GenBank/DDBJ whole genome shotgun (WGS) entry which is preliminary data.</text>
</comment>
<name>A0A0B2AAM4_9MICO</name>
<dbReference type="AlphaFoldDB" id="A0A0B2AAM4"/>
<gene>
    <name evidence="1" type="ORF">LK09_07710</name>
</gene>
<protein>
    <submittedName>
        <fullName evidence="1">Uncharacterized protein</fullName>
    </submittedName>
</protein>
<organism evidence="1 2">
    <name type="scientific">Microbacterium mangrovi</name>
    <dbReference type="NCBI Taxonomy" id="1348253"/>
    <lineage>
        <taxon>Bacteria</taxon>
        <taxon>Bacillati</taxon>
        <taxon>Actinomycetota</taxon>
        <taxon>Actinomycetes</taxon>
        <taxon>Micrococcales</taxon>
        <taxon>Microbacteriaceae</taxon>
        <taxon>Microbacterium</taxon>
    </lineage>
</organism>
<accession>A0A0B2AAM4</accession>
<proteinExistence type="predicted"/>
<sequence length="109" mass="11315">MVPSVPDATTVDPAYQLQANLVVTAYKICTGLNGYRTKLGALPESLTVSDDGRISGPGGTLSVVLPAYMRISYVPNAPDGTAYVTVADSESGMAMSCVKSGEQGWIANN</sequence>
<keyword evidence="2" id="KW-1185">Reference proteome</keyword>